<protein>
    <recommendedName>
        <fullName evidence="2">Reverse transcriptase domain-containing protein</fullName>
    </recommendedName>
</protein>
<feature type="transmembrane region" description="Helical" evidence="1">
    <location>
        <begin position="358"/>
        <end position="375"/>
    </location>
</feature>
<dbReference type="SUPFAM" id="SSF56672">
    <property type="entry name" value="DNA/RNA polymerases"/>
    <property type="match status" value="1"/>
</dbReference>
<dbReference type="Pfam" id="PF00078">
    <property type="entry name" value="RVT_1"/>
    <property type="match status" value="1"/>
</dbReference>
<keyword evidence="1" id="KW-0812">Transmembrane</keyword>
<sequence>MRQSAVILLSKGKDSSRIENWRPISLLNVDRKILAKIIFWRLSSVAGNLLSRHQHCSVQGRSTFSAVLAVREALERCRAAGWGKFLLALDQAKAFDRVNHEYLWLLLGKYGLEGGFIDWLKTLYRGAESFMLVNGWIGRPFEVGSGVRQGCPLSPLLYAFVIDPFIRRLESGPLCGVPLGIPGEPPLRVVAYADDVSVFISGTQEAEEVVSVMEQVVSVMEQYAEASGSKINQDKSEVFWMGEEGEGFTLPDAFPEPQQEIKVLGIRFGPGDYGLANWVSRLQDADAKVASWKDWKLSYRERIDLIKTYLIPVFLYVSFVCVLPVSLYARIYSCFFQLLWGHKLNLIKRSVTYLPRRMGGLGMVNPVVFFSLMFLKHNFGSMLAEEPPGWVGIFQSWFRPFLRSWENGGPVKSLRVQHGKLPAYVAPCLKMLRQWRVTAEEIKSLPRKALERRVVESAFSEPLALRDCPGGYEGGSAFDESGENPFKVSGFGLALVPWQTLCEGQPEASLCGEPWLSKSGVRWGGGDDGPFLASVPLQYRSLQAGGWGSGDPFPFPLELRGVVLRSLSDSPGF</sequence>
<accession>A0ABN9CQN1</accession>
<evidence type="ECO:0000259" key="2">
    <source>
        <dbReference type="PROSITE" id="PS50878"/>
    </source>
</evidence>
<dbReference type="PROSITE" id="PS50878">
    <property type="entry name" value="RT_POL"/>
    <property type="match status" value="1"/>
</dbReference>
<keyword evidence="1" id="KW-0472">Membrane</keyword>
<reference evidence="3" key="1">
    <citation type="submission" date="2023-05" db="EMBL/GenBank/DDBJ databases">
        <authorList>
            <person name="Stuckert A."/>
        </authorList>
    </citation>
    <scope>NUCLEOTIDE SEQUENCE</scope>
</reference>
<name>A0ABN9CQN1_9NEOB</name>
<evidence type="ECO:0000256" key="1">
    <source>
        <dbReference type="SAM" id="Phobius"/>
    </source>
</evidence>
<evidence type="ECO:0000313" key="3">
    <source>
        <dbReference type="EMBL" id="CAI9562482.1"/>
    </source>
</evidence>
<keyword evidence="1" id="KW-1133">Transmembrane helix</keyword>
<evidence type="ECO:0000313" key="4">
    <source>
        <dbReference type="Proteomes" id="UP001162483"/>
    </source>
</evidence>
<dbReference type="InterPro" id="IPR000477">
    <property type="entry name" value="RT_dom"/>
</dbReference>
<gene>
    <name evidence="3" type="ORF">SPARVUS_LOCUS5615292</name>
</gene>
<feature type="domain" description="Reverse transcriptase" evidence="2">
    <location>
        <begin position="1"/>
        <end position="268"/>
    </location>
</feature>
<dbReference type="Proteomes" id="UP001162483">
    <property type="component" value="Unassembled WGS sequence"/>
</dbReference>
<dbReference type="CDD" id="cd01650">
    <property type="entry name" value="RT_nLTR_like"/>
    <property type="match status" value="1"/>
</dbReference>
<organism evidence="3 4">
    <name type="scientific">Staurois parvus</name>
    <dbReference type="NCBI Taxonomy" id="386267"/>
    <lineage>
        <taxon>Eukaryota</taxon>
        <taxon>Metazoa</taxon>
        <taxon>Chordata</taxon>
        <taxon>Craniata</taxon>
        <taxon>Vertebrata</taxon>
        <taxon>Euteleostomi</taxon>
        <taxon>Amphibia</taxon>
        <taxon>Batrachia</taxon>
        <taxon>Anura</taxon>
        <taxon>Neobatrachia</taxon>
        <taxon>Ranoidea</taxon>
        <taxon>Ranidae</taxon>
        <taxon>Staurois</taxon>
    </lineage>
</organism>
<dbReference type="EMBL" id="CATNWA010011890">
    <property type="protein sequence ID" value="CAI9562482.1"/>
    <property type="molecule type" value="Genomic_DNA"/>
</dbReference>
<proteinExistence type="predicted"/>
<comment type="caution">
    <text evidence="3">The sequence shown here is derived from an EMBL/GenBank/DDBJ whole genome shotgun (WGS) entry which is preliminary data.</text>
</comment>
<feature type="transmembrane region" description="Helical" evidence="1">
    <location>
        <begin position="309"/>
        <end position="338"/>
    </location>
</feature>
<keyword evidence="4" id="KW-1185">Reference proteome</keyword>
<dbReference type="PANTHER" id="PTHR19446">
    <property type="entry name" value="REVERSE TRANSCRIPTASES"/>
    <property type="match status" value="1"/>
</dbReference>
<dbReference type="InterPro" id="IPR043502">
    <property type="entry name" value="DNA/RNA_pol_sf"/>
</dbReference>